<dbReference type="Gene3D" id="3.90.550.10">
    <property type="entry name" value="Spore Coat Polysaccharide Biosynthesis Protein SpsA, Chain A"/>
    <property type="match status" value="1"/>
</dbReference>
<dbReference type="GO" id="GO:0016757">
    <property type="term" value="F:glycosyltransferase activity"/>
    <property type="evidence" value="ECO:0007669"/>
    <property type="project" value="UniProtKB-KW"/>
</dbReference>
<organism evidence="3 4">
    <name type="scientific">Haloechinothrix salitolerans</name>
    <dbReference type="NCBI Taxonomy" id="926830"/>
    <lineage>
        <taxon>Bacteria</taxon>
        <taxon>Bacillati</taxon>
        <taxon>Actinomycetota</taxon>
        <taxon>Actinomycetes</taxon>
        <taxon>Pseudonocardiales</taxon>
        <taxon>Pseudonocardiaceae</taxon>
        <taxon>Haloechinothrix</taxon>
    </lineage>
</organism>
<dbReference type="Proteomes" id="UP001596337">
    <property type="component" value="Unassembled WGS sequence"/>
</dbReference>
<name>A0ABW2C1L1_9PSEU</name>
<evidence type="ECO:0000256" key="1">
    <source>
        <dbReference type="SAM" id="MobiDB-lite"/>
    </source>
</evidence>
<dbReference type="InterPro" id="IPR001173">
    <property type="entry name" value="Glyco_trans_2-like"/>
</dbReference>
<feature type="domain" description="Glycosyltransferase 2-like" evidence="2">
    <location>
        <begin position="121"/>
        <end position="195"/>
    </location>
</feature>
<dbReference type="EC" id="2.4.-.-" evidence="3"/>
<feature type="region of interest" description="Disordered" evidence="1">
    <location>
        <begin position="1"/>
        <end position="22"/>
    </location>
</feature>
<dbReference type="PANTHER" id="PTHR43646">
    <property type="entry name" value="GLYCOSYLTRANSFERASE"/>
    <property type="match status" value="1"/>
</dbReference>
<accession>A0ABW2C1L1</accession>
<dbReference type="Pfam" id="PF00535">
    <property type="entry name" value="Glycos_transf_2"/>
    <property type="match status" value="1"/>
</dbReference>
<proteinExistence type="predicted"/>
<dbReference type="CDD" id="cd00761">
    <property type="entry name" value="Glyco_tranf_GTA_type"/>
    <property type="match status" value="1"/>
</dbReference>
<keyword evidence="3" id="KW-0808">Transferase</keyword>
<gene>
    <name evidence="3" type="ORF">ACFQGD_16535</name>
</gene>
<protein>
    <submittedName>
        <fullName evidence="3">Glycosyltransferase</fullName>
        <ecNumber evidence="3">2.4.-.-</ecNumber>
    </submittedName>
</protein>
<comment type="caution">
    <text evidence="3">The sequence shown here is derived from an EMBL/GenBank/DDBJ whole genome shotgun (WGS) entry which is preliminary data.</text>
</comment>
<evidence type="ECO:0000313" key="4">
    <source>
        <dbReference type="Proteomes" id="UP001596337"/>
    </source>
</evidence>
<evidence type="ECO:0000259" key="2">
    <source>
        <dbReference type="Pfam" id="PF00535"/>
    </source>
</evidence>
<dbReference type="SUPFAM" id="SSF53448">
    <property type="entry name" value="Nucleotide-diphospho-sugar transferases"/>
    <property type="match status" value="1"/>
</dbReference>
<dbReference type="InterPro" id="IPR029044">
    <property type="entry name" value="Nucleotide-diphossugar_trans"/>
</dbReference>
<keyword evidence="4" id="KW-1185">Reference proteome</keyword>
<sequence>MTSHTPGARHIPTPASDTALAGHHVTPDVSLRRHAGGRVMLGGSPTRLLRLTTHGATLLDRWCAGQPIGTAPRETALARRLLDAGLIHPEPRPGRYTPADVTVVVPVNDNPHGLARLRAATGDLTTIVVDDGSTAPLLDATLRHRTPAGPAAARNTGWRQASTDLVAFLDADTLPEPDWLEAILGLFDDPDVAAAALRCV</sequence>
<evidence type="ECO:0000313" key="3">
    <source>
        <dbReference type="EMBL" id="MFC6868749.1"/>
    </source>
</evidence>
<keyword evidence="3" id="KW-0328">Glycosyltransferase</keyword>
<reference evidence="4" key="1">
    <citation type="journal article" date="2019" name="Int. J. Syst. Evol. Microbiol.">
        <title>The Global Catalogue of Microorganisms (GCM) 10K type strain sequencing project: providing services to taxonomists for standard genome sequencing and annotation.</title>
        <authorList>
            <consortium name="The Broad Institute Genomics Platform"/>
            <consortium name="The Broad Institute Genome Sequencing Center for Infectious Disease"/>
            <person name="Wu L."/>
            <person name="Ma J."/>
        </authorList>
    </citation>
    <scope>NUCLEOTIDE SEQUENCE [LARGE SCALE GENOMIC DNA]</scope>
    <source>
        <strain evidence="4">KCTC 32255</strain>
    </source>
</reference>
<dbReference type="RefSeq" id="WP_345398848.1">
    <property type="nucleotide sequence ID" value="NZ_BAABLA010000045.1"/>
</dbReference>
<dbReference type="PANTHER" id="PTHR43646:SF6">
    <property type="entry name" value="PRE-MYCOFACTOCIN GLYCOSYLTRANSFERASE"/>
    <property type="match status" value="1"/>
</dbReference>
<dbReference type="EMBL" id="JBHSXX010000001">
    <property type="protein sequence ID" value="MFC6868749.1"/>
    <property type="molecule type" value="Genomic_DNA"/>
</dbReference>